<dbReference type="InterPro" id="IPR025411">
    <property type="entry name" value="DUF4136"/>
</dbReference>
<accession>A0ABT8DW28</accession>
<comment type="caution">
    <text evidence="3">The sequence shown here is derived from an EMBL/GenBank/DDBJ whole genome shotgun (WGS) entry which is preliminary data.</text>
</comment>
<reference evidence="3 4" key="1">
    <citation type="submission" date="2023-06" db="EMBL/GenBank/DDBJ databases">
        <title>Pelomonas sp. PFR6 16S ribosomal RNA gene Genome sequencing and assembly.</title>
        <authorList>
            <person name="Woo H."/>
        </authorList>
    </citation>
    <scope>NUCLEOTIDE SEQUENCE [LARGE SCALE GENOMIC DNA]</scope>
    <source>
        <strain evidence="3 4">PFR6</strain>
    </source>
</reference>
<dbReference type="PROSITE" id="PS51257">
    <property type="entry name" value="PROKAR_LIPOPROTEIN"/>
    <property type="match status" value="1"/>
</dbReference>
<protein>
    <submittedName>
        <fullName evidence="3">DUF4136 domain-containing protein</fullName>
    </submittedName>
</protein>
<organism evidence="3 4">
    <name type="scientific">Roseateles violae</name>
    <dbReference type="NCBI Taxonomy" id="3058042"/>
    <lineage>
        <taxon>Bacteria</taxon>
        <taxon>Pseudomonadati</taxon>
        <taxon>Pseudomonadota</taxon>
        <taxon>Betaproteobacteria</taxon>
        <taxon>Burkholderiales</taxon>
        <taxon>Sphaerotilaceae</taxon>
        <taxon>Roseateles</taxon>
    </lineage>
</organism>
<keyword evidence="1" id="KW-0732">Signal</keyword>
<feature type="signal peptide" evidence="1">
    <location>
        <begin position="1"/>
        <end position="22"/>
    </location>
</feature>
<dbReference type="Proteomes" id="UP001228044">
    <property type="component" value="Unassembled WGS sequence"/>
</dbReference>
<feature type="chain" id="PRO_5047413629" evidence="1">
    <location>
        <begin position="23"/>
        <end position="228"/>
    </location>
</feature>
<feature type="domain" description="DUF4136" evidence="2">
    <location>
        <begin position="43"/>
        <end position="198"/>
    </location>
</feature>
<evidence type="ECO:0000256" key="1">
    <source>
        <dbReference type="SAM" id="SignalP"/>
    </source>
</evidence>
<dbReference type="Gene3D" id="3.30.160.670">
    <property type="match status" value="1"/>
</dbReference>
<evidence type="ECO:0000313" key="4">
    <source>
        <dbReference type="Proteomes" id="UP001228044"/>
    </source>
</evidence>
<evidence type="ECO:0000313" key="3">
    <source>
        <dbReference type="EMBL" id="MDN3922467.1"/>
    </source>
</evidence>
<dbReference type="Pfam" id="PF13590">
    <property type="entry name" value="DUF4136"/>
    <property type="match status" value="1"/>
</dbReference>
<keyword evidence="4" id="KW-1185">Reference proteome</keyword>
<dbReference type="RefSeq" id="WP_290360769.1">
    <property type="nucleotide sequence ID" value="NZ_JAUHHC010000005.1"/>
</dbReference>
<name>A0ABT8DW28_9BURK</name>
<proteinExistence type="predicted"/>
<evidence type="ECO:0000259" key="2">
    <source>
        <dbReference type="Pfam" id="PF13590"/>
    </source>
</evidence>
<sequence>MNRRPLLLAGLAVLVAGLVACAGPYTISADVVSFGAWPEARGAGSYAFERLPSQQLSRRQAELEYHARPALERAGFRPAADPKTADVLISLGAQVNAQDYPYWGDPIWWGWRGPGWGYWGYGGYYWRYGGWPYGPYGSYWGPGWYWPERRYEREVAVLVRDRASNEALFEAHASSEGYSVGDAALISAMFSAALSDFPRPNPESHRISVMVTPAAPAPQGVASAPAGS</sequence>
<gene>
    <name evidence="3" type="ORF">QWJ38_19430</name>
</gene>
<dbReference type="EMBL" id="JAUHHC010000005">
    <property type="protein sequence ID" value="MDN3922467.1"/>
    <property type="molecule type" value="Genomic_DNA"/>
</dbReference>